<accession>A0AAD6ZNP2</accession>
<comment type="caution">
    <text evidence="2">The sequence shown here is derived from an EMBL/GenBank/DDBJ whole genome shotgun (WGS) entry which is preliminary data.</text>
</comment>
<dbReference type="Pfam" id="PF00724">
    <property type="entry name" value="Oxidored_FMN"/>
    <property type="match status" value="1"/>
</dbReference>
<evidence type="ECO:0000313" key="2">
    <source>
        <dbReference type="EMBL" id="KAJ7331001.1"/>
    </source>
</evidence>
<dbReference type="Gene3D" id="3.20.20.70">
    <property type="entry name" value="Aldolase class I"/>
    <property type="match status" value="1"/>
</dbReference>
<dbReference type="GO" id="GO:0003959">
    <property type="term" value="F:NADPH dehydrogenase activity"/>
    <property type="evidence" value="ECO:0007669"/>
    <property type="project" value="TreeGrafter"/>
</dbReference>
<keyword evidence="3" id="KW-1185">Reference proteome</keyword>
<dbReference type="Proteomes" id="UP001218218">
    <property type="component" value="Unassembled WGS sequence"/>
</dbReference>
<sequence length="373" mass="40655">MSSPTSTLFAPIKVGTVELQHRVVLAPLTRYKADDAHVPYLPLVADYYSQRASKPGTLLITEATFIAARAGGYAHIPGIWSAEQIKAWKVVTDAVHTKGSFIFLQLWALGRAADAAQLQSEDPTFPYVSASDVPLAGSSGSLRPITVPEIKEYVGLYAQAAKNAIEAGFDGVEVHSANGYFLDQFLQDVSNKRTDEYGGSIENRARFTLEVLDAVVAAVGAERTAIRLSPWSPFQEMGMADPLPTFSYVISQLAAHHPDLAYLHLVEPRINGNATRNDGDVAAHESNDSLRALWTPRPLIRAGGFTREGALEAAKRGSGDLFAFGRHYISNPDLPTRLEKDLPLNPYDRTTFYLIGENSPRGYTDHPFVTVAA</sequence>
<dbReference type="InterPro" id="IPR013785">
    <property type="entry name" value="Aldolase_TIM"/>
</dbReference>
<evidence type="ECO:0000259" key="1">
    <source>
        <dbReference type="Pfam" id="PF00724"/>
    </source>
</evidence>
<dbReference type="GO" id="GO:0010181">
    <property type="term" value="F:FMN binding"/>
    <property type="evidence" value="ECO:0007669"/>
    <property type="project" value="InterPro"/>
</dbReference>
<dbReference type="AlphaFoldDB" id="A0AAD6ZNP2"/>
<dbReference type="PANTHER" id="PTHR22893">
    <property type="entry name" value="NADH OXIDOREDUCTASE-RELATED"/>
    <property type="match status" value="1"/>
</dbReference>
<dbReference type="FunFam" id="3.20.20.70:FF:000138">
    <property type="entry name" value="NADPH dehydrogenase 1"/>
    <property type="match status" value="1"/>
</dbReference>
<dbReference type="InterPro" id="IPR001155">
    <property type="entry name" value="OxRdtase_FMN_N"/>
</dbReference>
<gene>
    <name evidence="2" type="ORF">DFH08DRAFT_786038</name>
</gene>
<dbReference type="InterPro" id="IPR045247">
    <property type="entry name" value="Oye-like"/>
</dbReference>
<protein>
    <recommendedName>
        <fullName evidence="1">NADH:flavin oxidoreductase/NADH oxidase N-terminal domain-containing protein</fullName>
    </recommendedName>
</protein>
<feature type="domain" description="NADH:flavin oxidoreductase/NADH oxidase N-terminal" evidence="1">
    <location>
        <begin position="8"/>
        <end position="345"/>
    </location>
</feature>
<name>A0AAD6ZNP2_9AGAR</name>
<proteinExistence type="predicted"/>
<dbReference type="SUPFAM" id="SSF51395">
    <property type="entry name" value="FMN-linked oxidoreductases"/>
    <property type="match status" value="1"/>
</dbReference>
<dbReference type="CDD" id="cd02933">
    <property type="entry name" value="OYE_like_FMN"/>
    <property type="match status" value="1"/>
</dbReference>
<dbReference type="EMBL" id="JARIHO010000036">
    <property type="protein sequence ID" value="KAJ7331001.1"/>
    <property type="molecule type" value="Genomic_DNA"/>
</dbReference>
<evidence type="ECO:0000313" key="3">
    <source>
        <dbReference type="Proteomes" id="UP001218218"/>
    </source>
</evidence>
<dbReference type="PANTHER" id="PTHR22893:SF91">
    <property type="entry name" value="NADPH DEHYDROGENASE 2-RELATED"/>
    <property type="match status" value="1"/>
</dbReference>
<reference evidence="2" key="1">
    <citation type="submission" date="2023-03" db="EMBL/GenBank/DDBJ databases">
        <title>Massive genome expansion in bonnet fungi (Mycena s.s.) driven by repeated elements and novel gene families across ecological guilds.</title>
        <authorList>
            <consortium name="Lawrence Berkeley National Laboratory"/>
            <person name="Harder C.B."/>
            <person name="Miyauchi S."/>
            <person name="Viragh M."/>
            <person name="Kuo A."/>
            <person name="Thoen E."/>
            <person name="Andreopoulos B."/>
            <person name="Lu D."/>
            <person name="Skrede I."/>
            <person name="Drula E."/>
            <person name="Henrissat B."/>
            <person name="Morin E."/>
            <person name="Kohler A."/>
            <person name="Barry K."/>
            <person name="LaButti K."/>
            <person name="Morin E."/>
            <person name="Salamov A."/>
            <person name="Lipzen A."/>
            <person name="Mereny Z."/>
            <person name="Hegedus B."/>
            <person name="Baldrian P."/>
            <person name="Stursova M."/>
            <person name="Weitz H."/>
            <person name="Taylor A."/>
            <person name="Grigoriev I.V."/>
            <person name="Nagy L.G."/>
            <person name="Martin F."/>
            <person name="Kauserud H."/>
        </authorList>
    </citation>
    <scope>NUCLEOTIDE SEQUENCE</scope>
    <source>
        <strain evidence="2">CBHHK002</strain>
    </source>
</reference>
<organism evidence="2 3">
    <name type="scientific">Mycena albidolilacea</name>
    <dbReference type="NCBI Taxonomy" id="1033008"/>
    <lineage>
        <taxon>Eukaryota</taxon>
        <taxon>Fungi</taxon>
        <taxon>Dikarya</taxon>
        <taxon>Basidiomycota</taxon>
        <taxon>Agaricomycotina</taxon>
        <taxon>Agaricomycetes</taxon>
        <taxon>Agaricomycetidae</taxon>
        <taxon>Agaricales</taxon>
        <taxon>Marasmiineae</taxon>
        <taxon>Mycenaceae</taxon>
        <taxon>Mycena</taxon>
    </lineage>
</organism>